<dbReference type="PROSITE" id="PS50969">
    <property type="entry name" value="FCP1"/>
    <property type="match status" value="1"/>
</dbReference>
<dbReference type="SMART" id="SM00577">
    <property type="entry name" value="CPDc"/>
    <property type="match status" value="1"/>
</dbReference>
<dbReference type="RefSeq" id="WP_009851571.1">
    <property type="nucleotide sequence ID" value="NZ_DS022295.1"/>
</dbReference>
<evidence type="ECO:0000259" key="1">
    <source>
        <dbReference type="PROSITE" id="PS50969"/>
    </source>
</evidence>
<evidence type="ECO:0000313" key="3">
    <source>
        <dbReference type="Proteomes" id="UP000005297"/>
    </source>
</evidence>
<dbReference type="InterPro" id="IPR023214">
    <property type="entry name" value="HAD_sf"/>
</dbReference>
<sequence length="194" mass="22375">MQNKNKKLLVIVPEDVLLCRAFGGVKPWYEPSYRFGTGMTSYPVFLRPHLNEFLNFCHDNFRVALWSESSPEFIQDALQRIYGDKLTPDTFEFIWGVDECVPPSDGRYNVEGIVHRTRCKSFDRIIDAGYSEDEIIILDVNPKHWEPVYEIPDSCWISVLPIHKVFGNVTIGGESYSPDDETILDVIDELKRKG</sequence>
<protein>
    <recommendedName>
        <fullName evidence="1">FCP1 homology domain-containing protein</fullName>
    </recommendedName>
</protein>
<dbReference type="Gene3D" id="3.40.50.1000">
    <property type="entry name" value="HAD superfamily/HAD-like"/>
    <property type="match status" value="1"/>
</dbReference>
<dbReference type="InParanoid" id="Q0EWP3"/>
<dbReference type="OrthoDB" id="65801at2"/>
<name>Q0EWP3_9PROT</name>
<dbReference type="Pfam" id="PF03031">
    <property type="entry name" value="NIF"/>
    <property type="match status" value="1"/>
</dbReference>
<keyword evidence="3" id="KW-1185">Reference proteome</keyword>
<dbReference type="Proteomes" id="UP000005297">
    <property type="component" value="Unassembled WGS sequence"/>
</dbReference>
<dbReference type="InterPro" id="IPR004274">
    <property type="entry name" value="FCP1_dom"/>
</dbReference>
<organism evidence="2 3">
    <name type="scientific">Mariprofundus ferrooxydans PV-1</name>
    <dbReference type="NCBI Taxonomy" id="314345"/>
    <lineage>
        <taxon>Bacteria</taxon>
        <taxon>Pseudomonadati</taxon>
        <taxon>Pseudomonadota</taxon>
        <taxon>Candidatius Mariprofundia</taxon>
        <taxon>Mariprofundales</taxon>
        <taxon>Mariprofundaceae</taxon>
        <taxon>Mariprofundus</taxon>
    </lineage>
</organism>
<dbReference type="InterPro" id="IPR036412">
    <property type="entry name" value="HAD-like_sf"/>
</dbReference>
<reference evidence="2 3" key="1">
    <citation type="submission" date="2006-09" db="EMBL/GenBank/DDBJ databases">
        <authorList>
            <person name="Emerson D."/>
            <person name="Ferriera S."/>
            <person name="Johnson J."/>
            <person name="Kravitz S."/>
            <person name="Halpern A."/>
            <person name="Remington K."/>
            <person name="Beeson K."/>
            <person name="Tran B."/>
            <person name="Rogers Y.-H."/>
            <person name="Friedman R."/>
            <person name="Venter J.C."/>
        </authorList>
    </citation>
    <scope>NUCLEOTIDE SEQUENCE [LARGE SCALE GENOMIC DNA]</scope>
    <source>
        <strain evidence="2 3">PV-1</strain>
    </source>
</reference>
<feature type="domain" description="FCP1 homology" evidence="1">
    <location>
        <begin position="2"/>
        <end position="193"/>
    </location>
</feature>
<gene>
    <name evidence="2" type="ORF">SPV1_06389</name>
</gene>
<evidence type="ECO:0000313" key="2">
    <source>
        <dbReference type="EMBL" id="EAU53746.1"/>
    </source>
</evidence>
<comment type="caution">
    <text evidence="2">The sequence shown here is derived from an EMBL/GenBank/DDBJ whole genome shotgun (WGS) entry which is preliminary data.</text>
</comment>
<accession>Q0EWP3</accession>
<dbReference type="AlphaFoldDB" id="Q0EWP3"/>
<dbReference type="HOGENOM" id="CLU_1401007_0_0_0"/>
<dbReference type="EMBL" id="AATS01000018">
    <property type="protein sequence ID" value="EAU53746.1"/>
    <property type="molecule type" value="Genomic_DNA"/>
</dbReference>
<dbReference type="SUPFAM" id="SSF56784">
    <property type="entry name" value="HAD-like"/>
    <property type="match status" value="1"/>
</dbReference>
<dbReference type="STRING" id="314344.AL013_02400"/>
<proteinExistence type="predicted"/>